<reference evidence="2 3" key="1">
    <citation type="submission" date="2020-04" db="EMBL/GenBank/DDBJ databases">
        <authorList>
            <consortium name="Desulfovibrio sp. FSS-1 genome sequencing consortium"/>
            <person name="Shimoshige H."/>
            <person name="Kobayashi H."/>
            <person name="Maekawa T."/>
        </authorList>
    </citation>
    <scope>NUCLEOTIDE SEQUENCE [LARGE SCALE GENOMIC DNA]</scope>
    <source>
        <strain evidence="2 3">SIID29052-01</strain>
    </source>
</reference>
<sequence>MYGAEKKPDGSPRLYSLSPHEDEDMYAIAKKPGRSEGTAEQPMIDPIFVASSGLTGGAKAFVQTEGPTLYKLGSGLLGGAMGSGRSVGFQVLGSKLP</sequence>
<name>A0A6V8LUL1_9BACT</name>
<evidence type="ECO:0000313" key="2">
    <source>
        <dbReference type="EMBL" id="GFK96152.1"/>
    </source>
</evidence>
<feature type="region of interest" description="Disordered" evidence="1">
    <location>
        <begin position="1"/>
        <end position="22"/>
    </location>
</feature>
<keyword evidence="3" id="KW-1185">Reference proteome</keyword>
<comment type="caution">
    <text evidence="2">The sequence shown here is derived from an EMBL/GenBank/DDBJ whole genome shotgun (WGS) entry which is preliminary data.</text>
</comment>
<organism evidence="2 3">
    <name type="scientific">Fundidesulfovibrio magnetotacticus</name>
    <dbReference type="NCBI Taxonomy" id="2730080"/>
    <lineage>
        <taxon>Bacteria</taxon>
        <taxon>Pseudomonadati</taxon>
        <taxon>Thermodesulfobacteriota</taxon>
        <taxon>Desulfovibrionia</taxon>
        <taxon>Desulfovibrionales</taxon>
        <taxon>Desulfovibrionaceae</taxon>
        <taxon>Fundidesulfovibrio</taxon>
    </lineage>
</organism>
<evidence type="ECO:0000256" key="1">
    <source>
        <dbReference type="SAM" id="MobiDB-lite"/>
    </source>
</evidence>
<feature type="compositionally biased region" description="Basic and acidic residues" evidence="1">
    <location>
        <begin position="1"/>
        <end position="10"/>
    </location>
</feature>
<accession>A0A6V8LUL1</accession>
<protein>
    <submittedName>
        <fullName evidence="2">Uncharacterized protein</fullName>
    </submittedName>
</protein>
<dbReference type="AlphaFoldDB" id="A0A6V8LUL1"/>
<evidence type="ECO:0000313" key="3">
    <source>
        <dbReference type="Proteomes" id="UP000494245"/>
    </source>
</evidence>
<dbReference type="EMBL" id="BLTE01000051">
    <property type="protein sequence ID" value="GFK96152.1"/>
    <property type="molecule type" value="Genomic_DNA"/>
</dbReference>
<gene>
    <name evidence="2" type="ORF">NNJEOMEG_04032</name>
</gene>
<reference evidence="2 3" key="2">
    <citation type="submission" date="2020-05" db="EMBL/GenBank/DDBJ databases">
        <title>Draft genome sequence of Desulfovibrio sp. strainFSS-1.</title>
        <authorList>
            <person name="Shimoshige H."/>
            <person name="Kobayashi H."/>
            <person name="Maekawa T."/>
        </authorList>
    </citation>
    <scope>NUCLEOTIDE SEQUENCE [LARGE SCALE GENOMIC DNA]</scope>
    <source>
        <strain evidence="2 3">SIID29052-01</strain>
    </source>
</reference>
<proteinExistence type="predicted"/>
<dbReference type="Proteomes" id="UP000494245">
    <property type="component" value="Unassembled WGS sequence"/>
</dbReference>